<dbReference type="Pfam" id="PF00348">
    <property type="entry name" value="polyprenyl_synt"/>
    <property type="match status" value="1"/>
</dbReference>
<dbReference type="EMBL" id="BMVU01000011">
    <property type="protein sequence ID" value="GGX73317.1"/>
    <property type="molecule type" value="Genomic_DNA"/>
</dbReference>
<name>A0A918KTY8_9ACTN</name>
<evidence type="ECO:0000256" key="6">
    <source>
        <dbReference type="RuleBase" id="RU004466"/>
    </source>
</evidence>
<reference evidence="8" key="2">
    <citation type="submission" date="2020-09" db="EMBL/GenBank/DDBJ databases">
        <authorList>
            <person name="Sun Q."/>
            <person name="Ohkuma M."/>
        </authorList>
    </citation>
    <scope>NUCLEOTIDE SEQUENCE</scope>
    <source>
        <strain evidence="8">JCM 4790</strain>
    </source>
</reference>
<keyword evidence="4" id="KW-0479">Metal-binding</keyword>
<dbReference type="Proteomes" id="UP000619244">
    <property type="component" value="Unassembled WGS sequence"/>
</dbReference>
<evidence type="ECO:0000256" key="2">
    <source>
        <dbReference type="ARBA" id="ARBA00006706"/>
    </source>
</evidence>
<proteinExistence type="inferred from homology"/>
<dbReference type="AlphaFoldDB" id="A0A918KTY8"/>
<dbReference type="InterPro" id="IPR000092">
    <property type="entry name" value="Polyprenyl_synt"/>
</dbReference>
<evidence type="ECO:0000256" key="1">
    <source>
        <dbReference type="ARBA" id="ARBA00001946"/>
    </source>
</evidence>
<keyword evidence="9" id="KW-1185">Reference proteome</keyword>
<comment type="similarity">
    <text evidence="2 6">Belongs to the FPP/GGPP synthase family.</text>
</comment>
<dbReference type="SUPFAM" id="SSF48576">
    <property type="entry name" value="Terpenoid synthases"/>
    <property type="match status" value="1"/>
</dbReference>
<evidence type="ECO:0008006" key="10">
    <source>
        <dbReference type="Google" id="ProtNLM"/>
    </source>
</evidence>
<reference evidence="8" key="1">
    <citation type="journal article" date="2014" name="Int. J. Syst. Evol. Microbiol.">
        <title>Complete genome sequence of Corynebacterium casei LMG S-19264T (=DSM 44701T), isolated from a smear-ripened cheese.</title>
        <authorList>
            <consortium name="US DOE Joint Genome Institute (JGI-PGF)"/>
            <person name="Walter F."/>
            <person name="Albersmeier A."/>
            <person name="Kalinowski J."/>
            <person name="Ruckert C."/>
        </authorList>
    </citation>
    <scope>NUCLEOTIDE SEQUENCE</scope>
    <source>
        <strain evidence="8">JCM 4790</strain>
    </source>
</reference>
<evidence type="ECO:0000256" key="5">
    <source>
        <dbReference type="ARBA" id="ARBA00022842"/>
    </source>
</evidence>
<feature type="compositionally biased region" description="Gly residues" evidence="7">
    <location>
        <begin position="445"/>
        <end position="454"/>
    </location>
</feature>
<comment type="cofactor">
    <cofactor evidence="1">
        <name>Mg(2+)</name>
        <dbReference type="ChEBI" id="CHEBI:18420"/>
    </cofactor>
</comment>
<dbReference type="GO" id="GO:0004659">
    <property type="term" value="F:prenyltransferase activity"/>
    <property type="evidence" value="ECO:0007669"/>
    <property type="project" value="InterPro"/>
</dbReference>
<organism evidence="8 9">
    <name type="scientific">Streptomyces minutiscleroticus</name>
    <dbReference type="NCBI Taxonomy" id="68238"/>
    <lineage>
        <taxon>Bacteria</taxon>
        <taxon>Bacillati</taxon>
        <taxon>Actinomycetota</taxon>
        <taxon>Actinomycetes</taxon>
        <taxon>Kitasatosporales</taxon>
        <taxon>Streptomycetaceae</taxon>
        <taxon>Streptomyces</taxon>
    </lineage>
</organism>
<keyword evidence="5" id="KW-0460">Magnesium</keyword>
<dbReference type="Gene3D" id="1.10.600.10">
    <property type="entry name" value="Farnesyl Diphosphate Synthase"/>
    <property type="match status" value="1"/>
</dbReference>
<keyword evidence="3 6" id="KW-0808">Transferase</keyword>
<evidence type="ECO:0000313" key="8">
    <source>
        <dbReference type="EMBL" id="GGX73317.1"/>
    </source>
</evidence>
<sequence length="454" mass="47131">MLPSTAKVPPSPDGAAAGDGGPSPGWPGPAKNDRSHGRPRDERGHGRAPRRAEAARTGTALTAGQVDRDVPTAVGRVLHDHLGRLTSAAASVDVTFACDVADRVARFTLHGGKRMRSQFLWWGLRACGGGTEHVHEALRVAAGLELLQTCALVHDDVMDNSALRRGGPALHADIAAHYGPALGARTGASLGTAAAILAGDLALAWADDLLADTELPPDVHREVRGIWRAMRMEMVAGQYLDLHGQATGSRSTARAIRVACLKSAMYSVERPLELGAVLAGADRDTLRALCRAGRCAGIAFQLHDDLQGVFGDPETTGKPSGDDIREGKLTYLVAVARARAAALRDTAAARVLNEALGDRGLDDVGLERVREVLEGTGARAAVESRIDRLTAHGMRHLAAAPLRPEGRLRLRALLRAVAGAGPDPAPGPSAGTDEDGAPLSLLPGTGAGTDGGAA</sequence>
<feature type="compositionally biased region" description="Basic and acidic residues" evidence="7">
    <location>
        <begin position="31"/>
        <end position="54"/>
    </location>
</feature>
<protein>
    <recommendedName>
        <fullName evidence="10">Geranylgeranyl pyrophosphate synthase</fullName>
    </recommendedName>
</protein>
<dbReference type="PROSITE" id="PS00723">
    <property type="entry name" value="POLYPRENYL_SYNTHASE_1"/>
    <property type="match status" value="1"/>
</dbReference>
<dbReference type="InterPro" id="IPR008949">
    <property type="entry name" value="Isoprenoid_synthase_dom_sf"/>
</dbReference>
<accession>A0A918KTY8</accession>
<dbReference type="RefSeq" id="WP_190190689.1">
    <property type="nucleotide sequence ID" value="NZ_BMVU01000011.1"/>
</dbReference>
<evidence type="ECO:0000313" key="9">
    <source>
        <dbReference type="Proteomes" id="UP000619244"/>
    </source>
</evidence>
<feature type="region of interest" description="Disordered" evidence="7">
    <location>
        <begin position="419"/>
        <end position="454"/>
    </location>
</feature>
<dbReference type="PANTHER" id="PTHR12001:SF85">
    <property type="entry name" value="SHORT CHAIN ISOPRENYL DIPHOSPHATE SYNTHASE"/>
    <property type="match status" value="1"/>
</dbReference>
<evidence type="ECO:0000256" key="4">
    <source>
        <dbReference type="ARBA" id="ARBA00022723"/>
    </source>
</evidence>
<feature type="region of interest" description="Disordered" evidence="7">
    <location>
        <begin position="1"/>
        <end position="67"/>
    </location>
</feature>
<dbReference type="InterPro" id="IPR033749">
    <property type="entry name" value="Polyprenyl_synt_CS"/>
</dbReference>
<evidence type="ECO:0000256" key="3">
    <source>
        <dbReference type="ARBA" id="ARBA00022679"/>
    </source>
</evidence>
<dbReference type="PANTHER" id="PTHR12001">
    <property type="entry name" value="GERANYLGERANYL PYROPHOSPHATE SYNTHASE"/>
    <property type="match status" value="1"/>
</dbReference>
<dbReference type="GO" id="GO:0008299">
    <property type="term" value="P:isoprenoid biosynthetic process"/>
    <property type="evidence" value="ECO:0007669"/>
    <property type="project" value="InterPro"/>
</dbReference>
<dbReference type="CDD" id="cd00685">
    <property type="entry name" value="Trans_IPPS_HT"/>
    <property type="match status" value="1"/>
</dbReference>
<comment type="caution">
    <text evidence="8">The sequence shown here is derived from an EMBL/GenBank/DDBJ whole genome shotgun (WGS) entry which is preliminary data.</text>
</comment>
<gene>
    <name evidence="8" type="ORF">GCM10010358_29790</name>
</gene>
<evidence type="ECO:0000256" key="7">
    <source>
        <dbReference type="SAM" id="MobiDB-lite"/>
    </source>
</evidence>
<dbReference type="GO" id="GO:0046872">
    <property type="term" value="F:metal ion binding"/>
    <property type="evidence" value="ECO:0007669"/>
    <property type="project" value="UniProtKB-KW"/>
</dbReference>
<dbReference type="SFLD" id="SFLDG01017">
    <property type="entry name" value="Polyprenyl_Transferase_Like"/>
    <property type="match status" value="1"/>
</dbReference>
<dbReference type="SFLD" id="SFLDS00005">
    <property type="entry name" value="Isoprenoid_Synthase_Type_I"/>
    <property type="match status" value="1"/>
</dbReference>